<proteinExistence type="predicted"/>
<sequence>MSSDKRRSERARLSRATPRRSSSPVQRTPPHPASIPSDAPARFPPALAAHAHRKSAPSGEERSTLLPSTLSSSTPLAPPLVARVQSDVQRAT</sequence>
<evidence type="ECO:0000256" key="1">
    <source>
        <dbReference type="SAM" id="MobiDB-lite"/>
    </source>
</evidence>
<name>A0AAD4GDM1_BOLED</name>
<reference evidence="2" key="2">
    <citation type="journal article" date="2020" name="Nat. Commun.">
        <title>Large-scale genome sequencing of mycorrhizal fungi provides insights into the early evolution of symbiotic traits.</title>
        <authorList>
            <person name="Miyauchi S."/>
            <person name="Kiss E."/>
            <person name="Kuo A."/>
            <person name="Drula E."/>
            <person name="Kohler A."/>
            <person name="Sanchez-Garcia M."/>
            <person name="Morin E."/>
            <person name="Andreopoulos B."/>
            <person name="Barry K.W."/>
            <person name="Bonito G."/>
            <person name="Buee M."/>
            <person name="Carver A."/>
            <person name="Chen C."/>
            <person name="Cichocki N."/>
            <person name="Clum A."/>
            <person name="Culley D."/>
            <person name="Crous P.W."/>
            <person name="Fauchery L."/>
            <person name="Girlanda M."/>
            <person name="Hayes R.D."/>
            <person name="Keri Z."/>
            <person name="LaButti K."/>
            <person name="Lipzen A."/>
            <person name="Lombard V."/>
            <person name="Magnuson J."/>
            <person name="Maillard F."/>
            <person name="Murat C."/>
            <person name="Nolan M."/>
            <person name="Ohm R.A."/>
            <person name="Pangilinan J."/>
            <person name="Pereira M.F."/>
            <person name="Perotto S."/>
            <person name="Peter M."/>
            <person name="Pfister S."/>
            <person name="Riley R."/>
            <person name="Sitrit Y."/>
            <person name="Stielow J.B."/>
            <person name="Szollosi G."/>
            <person name="Zifcakova L."/>
            <person name="Stursova M."/>
            <person name="Spatafora J.W."/>
            <person name="Tedersoo L."/>
            <person name="Vaario L.M."/>
            <person name="Yamada A."/>
            <person name="Yan M."/>
            <person name="Wang P."/>
            <person name="Xu J."/>
            <person name="Bruns T."/>
            <person name="Baldrian P."/>
            <person name="Vilgalys R."/>
            <person name="Dunand C."/>
            <person name="Henrissat B."/>
            <person name="Grigoriev I.V."/>
            <person name="Hibbett D."/>
            <person name="Nagy L.G."/>
            <person name="Martin F.M."/>
        </authorList>
    </citation>
    <scope>NUCLEOTIDE SEQUENCE</scope>
    <source>
        <strain evidence="2">BED1</strain>
    </source>
</reference>
<comment type="caution">
    <text evidence="2">The sequence shown here is derived from an EMBL/GenBank/DDBJ whole genome shotgun (WGS) entry which is preliminary data.</text>
</comment>
<reference evidence="2" key="1">
    <citation type="submission" date="2019-10" db="EMBL/GenBank/DDBJ databases">
        <authorList>
            <consortium name="DOE Joint Genome Institute"/>
            <person name="Kuo A."/>
            <person name="Miyauchi S."/>
            <person name="Kiss E."/>
            <person name="Drula E."/>
            <person name="Kohler A."/>
            <person name="Sanchez-Garcia M."/>
            <person name="Andreopoulos B."/>
            <person name="Barry K.W."/>
            <person name="Bonito G."/>
            <person name="Buee M."/>
            <person name="Carver A."/>
            <person name="Chen C."/>
            <person name="Cichocki N."/>
            <person name="Clum A."/>
            <person name="Culley D."/>
            <person name="Crous P.W."/>
            <person name="Fauchery L."/>
            <person name="Girlanda M."/>
            <person name="Hayes R."/>
            <person name="Keri Z."/>
            <person name="LaButti K."/>
            <person name="Lipzen A."/>
            <person name="Lombard V."/>
            <person name="Magnuson J."/>
            <person name="Maillard F."/>
            <person name="Morin E."/>
            <person name="Murat C."/>
            <person name="Nolan M."/>
            <person name="Ohm R."/>
            <person name="Pangilinan J."/>
            <person name="Pereira M."/>
            <person name="Perotto S."/>
            <person name="Peter M."/>
            <person name="Riley R."/>
            <person name="Sitrit Y."/>
            <person name="Stielow B."/>
            <person name="Szollosi G."/>
            <person name="Zifcakova L."/>
            <person name="Stursova M."/>
            <person name="Spatafora J.W."/>
            <person name="Tedersoo L."/>
            <person name="Vaario L.-M."/>
            <person name="Yamada A."/>
            <person name="Yan M."/>
            <person name="Wang P."/>
            <person name="Xu J."/>
            <person name="Bruns T."/>
            <person name="Baldrian P."/>
            <person name="Vilgalys R."/>
            <person name="Henrissat B."/>
            <person name="Grigoriev I.V."/>
            <person name="Hibbett D."/>
            <person name="Nagy L.G."/>
            <person name="Martin F.M."/>
        </authorList>
    </citation>
    <scope>NUCLEOTIDE SEQUENCE</scope>
    <source>
        <strain evidence="2">BED1</strain>
    </source>
</reference>
<accession>A0AAD4GDM1</accession>
<dbReference type="Proteomes" id="UP001194468">
    <property type="component" value="Unassembled WGS sequence"/>
</dbReference>
<dbReference type="EMBL" id="WHUW01000016">
    <property type="protein sequence ID" value="KAF8438607.1"/>
    <property type="molecule type" value="Genomic_DNA"/>
</dbReference>
<organism evidence="2 3">
    <name type="scientific">Boletus edulis BED1</name>
    <dbReference type="NCBI Taxonomy" id="1328754"/>
    <lineage>
        <taxon>Eukaryota</taxon>
        <taxon>Fungi</taxon>
        <taxon>Dikarya</taxon>
        <taxon>Basidiomycota</taxon>
        <taxon>Agaricomycotina</taxon>
        <taxon>Agaricomycetes</taxon>
        <taxon>Agaricomycetidae</taxon>
        <taxon>Boletales</taxon>
        <taxon>Boletineae</taxon>
        <taxon>Boletaceae</taxon>
        <taxon>Boletoideae</taxon>
        <taxon>Boletus</taxon>
    </lineage>
</organism>
<keyword evidence="3" id="KW-1185">Reference proteome</keyword>
<gene>
    <name evidence="2" type="ORF">L210DRAFT_3646865</name>
</gene>
<feature type="region of interest" description="Disordered" evidence="1">
    <location>
        <begin position="1"/>
        <end position="92"/>
    </location>
</feature>
<evidence type="ECO:0000313" key="2">
    <source>
        <dbReference type="EMBL" id="KAF8438607.1"/>
    </source>
</evidence>
<protein>
    <submittedName>
        <fullName evidence="2">Uncharacterized protein</fullName>
    </submittedName>
</protein>
<feature type="compositionally biased region" description="Basic and acidic residues" evidence="1">
    <location>
        <begin position="1"/>
        <end position="12"/>
    </location>
</feature>
<feature type="compositionally biased region" description="Low complexity" evidence="1">
    <location>
        <begin position="64"/>
        <end position="75"/>
    </location>
</feature>
<dbReference type="AlphaFoldDB" id="A0AAD4GDM1"/>
<evidence type="ECO:0000313" key="3">
    <source>
        <dbReference type="Proteomes" id="UP001194468"/>
    </source>
</evidence>